<accession>A0ACC2EXJ9</accession>
<reference evidence="2" key="1">
    <citation type="journal article" date="2024" name="Proc. Natl. Acad. Sci. U.S.A.">
        <title>Extraordinary preservation of gene collinearity over three hundred million years revealed in homosporous lycophytes.</title>
        <authorList>
            <person name="Li C."/>
            <person name="Wickell D."/>
            <person name="Kuo L.Y."/>
            <person name="Chen X."/>
            <person name="Nie B."/>
            <person name="Liao X."/>
            <person name="Peng D."/>
            <person name="Ji J."/>
            <person name="Jenkins J."/>
            <person name="Williams M."/>
            <person name="Shu S."/>
            <person name="Plott C."/>
            <person name="Barry K."/>
            <person name="Rajasekar S."/>
            <person name="Grimwood J."/>
            <person name="Han X."/>
            <person name="Sun S."/>
            <person name="Hou Z."/>
            <person name="He W."/>
            <person name="Dai G."/>
            <person name="Sun C."/>
            <person name="Schmutz J."/>
            <person name="Leebens-Mack J.H."/>
            <person name="Li F.W."/>
            <person name="Wang L."/>
        </authorList>
    </citation>
    <scope>NUCLEOTIDE SEQUENCE [LARGE SCALE GENOMIC DNA]</scope>
    <source>
        <strain evidence="2">cv. PW_Plant_1</strain>
    </source>
</reference>
<organism evidence="1 2">
    <name type="scientific">Diphasiastrum complanatum</name>
    <name type="common">Issler's clubmoss</name>
    <name type="synonym">Lycopodium complanatum</name>
    <dbReference type="NCBI Taxonomy" id="34168"/>
    <lineage>
        <taxon>Eukaryota</taxon>
        <taxon>Viridiplantae</taxon>
        <taxon>Streptophyta</taxon>
        <taxon>Embryophyta</taxon>
        <taxon>Tracheophyta</taxon>
        <taxon>Lycopodiopsida</taxon>
        <taxon>Lycopodiales</taxon>
        <taxon>Lycopodiaceae</taxon>
        <taxon>Lycopodioideae</taxon>
        <taxon>Diphasiastrum</taxon>
    </lineage>
</organism>
<keyword evidence="2" id="KW-1185">Reference proteome</keyword>
<gene>
    <name evidence="1" type="ORF">O6H91_01G156800</name>
</gene>
<sequence length="80" mass="8889">MALTNLLLTVVGVSAVWLVLRGDVRQSSITLRRNLRHIRNWLEHDLPSENGLHKPKSIVGEGVAKPTESVRPEKPTSKEG</sequence>
<comment type="caution">
    <text evidence="1">The sequence shown here is derived from an EMBL/GenBank/DDBJ whole genome shotgun (WGS) entry which is preliminary data.</text>
</comment>
<dbReference type="Proteomes" id="UP001162992">
    <property type="component" value="Chromosome 1"/>
</dbReference>
<name>A0ACC2EXJ9_DIPCM</name>
<dbReference type="EMBL" id="CM055092">
    <property type="protein sequence ID" value="KAJ7571256.1"/>
    <property type="molecule type" value="Genomic_DNA"/>
</dbReference>
<evidence type="ECO:0000313" key="1">
    <source>
        <dbReference type="EMBL" id="KAJ7571256.1"/>
    </source>
</evidence>
<evidence type="ECO:0000313" key="2">
    <source>
        <dbReference type="Proteomes" id="UP001162992"/>
    </source>
</evidence>
<protein>
    <submittedName>
        <fullName evidence="1">Uncharacterized protein</fullName>
    </submittedName>
</protein>
<proteinExistence type="predicted"/>